<dbReference type="EMBL" id="NMUE01000010">
    <property type="protein sequence ID" value="RFA96754.1"/>
    <property type="molecule type" value="Genomic_DNA"/>
</dbReference>
<feature type="region of interest" description="Disordered" evidence="1">
    <location>
        <begin position="1"/>
        <end position="23"/>
    </location>
</feature>
<evidence type="ECO:0000256" key="1">
    <source>
        <dbReference type="SAM" id="MobiDB-lite"/>
    </source>
</evidence>
<organism evidence="2 3">
    <name type="scientific">Pyrobaculum aerophilum</name>
    <dbReference type="NCBI Taxonomy" id="13773"/>
    <lineage>
        <taxon>Archaea</taxon>
        <taxon>Thermoproteota</taxon>
        <taxon>Thermoprotei</taxon>
        <taxon>Thermoproteales</taxon>
        <taxon>Thermoproteaceae</taxon>
        <taxon>Pyrobaculum</taxon>
    </lineage>
</organism>
<evidence type="ECO:0000313" key="3">
    <source>
        <dbReference type="Proteomes" id="UP000257123"/>
    </source>
</evidence>
<proteinExistence type="predicted"/>
<evidence type="ECO:0000313" key="2">
    <source>
        <dbReference type="EMBL" id="RFA96754.1"/>
    </source>
</evidence>
<reference evidence="2 3" key="1">
    <citation type="submission" date="2017-07" db="EMBL/GenBank/DDBJ databases">
        <title>Draft genome sequence of aerobic hyperthermophilic archaea, Pyrobaculum aerophilum YKB31 and YKB32.</title>
        <authorList>
            <person name="Mochizuki T."/>
            <person name="Berliner A.J."/>
            <person name="Yoshida-Takashima Y."/>
            <person name="Takaki Y."/>
            <person name="Nunoura T."/>
            <person name="Takai K."/>
        </authorList>
    </citation>
    <scope>NUCLEOTIDE SEQUENCE [LARGE SCALE GENOMIC DNA]</scope>
    <source>
        <strain evidence="2 3">YKB31</strain>
    </source>
</reference>
<name>A0A371R0C6_9CREN</name>
<comment type="caution">
    <text evidence="2">The sequence shown here is derived from an EMBL/GenBank/DDBJ whole genome shotgun (WGS) entry which is preliminary data.</text>
</comment>
<feature type="compositionally biased region" description="Low complexity" evidence="1">
    <location>
        <begin position="1"/>
        <end position="16"/>
    </location>
</feature>
<sequence length="73" mass="7689">LPAGGAAPAPPASAKAVEPQPAAGRLPSAEELCGRLSRDPAFLKLVAIYAVVYDKFPERAKAAVEELFEKLWA</sequence>
<dbReference type="AlphaFoldDB" id="A0A371R0C6"/>
<accession>A0A371R0C6</accession>
<dbReference type="Proteomes" id="UP000257123">
    <property type="component" value="Unassembled WGS sequence"/>
</dbReference>
<gene>
    <name evidence="2" type="ORF">CGL51_04350</name>
</gene>
<feature type="non-terminal residue" evidence="2">
    <location>
        <position position="1"/>
    </location>
</feature>
<protein>
    <submittedName>
        <fullName evidence="2">Uncharacterized protein</fullName>
    </submittedName>
</protein>